<reference evidence="1 2" key="1">
    <citation type="submission" date="2019-08" db="EMBL/GenBank/DDBJ databases">
        <authorList>
            <person name="Toschakov S.V."/>
        </authorList>
    </citation>
    <scope>NUCLEOTIDE SEQUENCE [LARGE SCALE GENOMIC DNA]</scope>
    <source>
        <strain evidence="1 2">3753O</strain>
    </source>
</reference>
<dbReference type="Pfam" id="PF05133">
    <property type="entry name" value="SPP1_portal"/>
    <property type="match status" value="1"/>
</dbReference>
<accession>A0ABX6C5H0</accession>
<evidence type="ECO:0000313" key="2">
    <source>
        <dbReference type="Proteomes" id="UP000326331"/>
    </source>
</evidence>
<dbReference type="EMBL" id="CP042829">
    <property type="protein sequence ID" value="QFG04328.1"/>
    <property type="molecule type" value="Genomic_DNA"/>
</dbReference>
<sequence length="397" mass="44027">MARYRENLAFYQGRHWTGRGRRGERRLTFNYARAIVDKVTGYLLAGAAVQVVGDDSPAGIERARAAEQALRRVEAANGLSQLDFETELDCAILGDGAYRVAWDAAAGEVRVTAPDVQGLFAWRDPGDPARLTGVAHRYRAGDEELVEWWSAETFELWRGSELAERLPNPYGFIPYVIFPNLREPKEPWGASDLPPVMEANRELNRAFSQLSQVLELSGNPIAVLEGVTGSEDITVEPGAIWEVPEDARAYLLDLLQGGGVALHTAYIDLLYRVIHDLGESPRTAFGHNPQGLSGVALNMELDPIARKVERKRRIRTAVYERRAWMVLQLLARFAGLEVEGLRPVMQWGPVLPADRSRQVQDARALVEAGIISRRTAAASLGIDDPELERALVREEAG</sequence>
<evidence type="ECO:0000313" key="1">
    <source>
        <dbReference type="EMBL" id="QFG04328.1"/>
    </source>
</evidence>
<organism evidence="1 2">
    <name type="scientific">Tepidiforma bonchosmolovskayae</name>
    <dbReference type="NCBI Taxonomy" id="2601677"/>
    <lineage>
        <taxon>Bacteria</taxon>
        <taxon>Bacillati</taxon>
        <taxon>Chloroflexota</taxon>
        <taxon>Tepidiformia</taxon>
        <taxon>Tepidiformales</taxon>
        <taxon>Tepidiformaceae</taxon>
        <taxon>Tepidiforma</taxon>
    </lineage>
</organism>
<proteinExistence type="predicted"/>
<keyword evidence="2" id="KW-1185">Reference proteome</keyword>
<dbReference type="Proteomes" id="UP000326331">
    <property type="component" value="Chromosome"/>
</dbReference>
<dbReference type="InterPro" id="IPR021145">
    <property type="entry name" value="Portal_protein_SPP1_Gp6-like"/>
</dbReference>
<protein>
    <submittedName>
        <fullName evidence="1">Phage portal protein</fullName>
    </submittedName>
</protein>
<gene>
    <name evidence="1" type="ORF">Tbon_06475</name>
</gene>
<name>A0ABX6C5H0_9CHLR</name>
<reference evidence="1 2" key="2">
    <citation type="submission" date="2019-10" db="EMBL/GenBank/DDBJ databases">
        <title>Thermopilla bonchosmolovskayae gen. nov., sp. nov., a moderately thermophilic Chloroflexi bacterium from a Chukotka hot spring (Arctic, Russia), representing a novel classis Thermopillaia, which include previously uncultivated lineage OLB14.</title>
        <authorList>
            <person name="Kochetkova T.V."/>
            <person name="Zayulina K.S."/>
            <person name="Zhigarkov V.S."/>
            <person name="Minaev N.V."/>
            <person name="Novikov A."/>
            <person name="Toshchakov S.V."/>
            <person name="Elcheninov A.G."/>
            <person name="Kublanov I.V."/>
        </authorList>
    </citation>
    <scope>NUCLEOTIDE SEQUENCE [LARGE SCALE GENOMIC DNA]</scope>
    <source>
        <strain evidence="1 2">3753O</strain>
    </source>
</reference>